<protein>
    <submittedName>
        <fullName evidence="2">SIN-like family protein putative isoform 1</fullName>
    </submittedName>
</protein>
<dbReference type="InParanoid" id="A0A7J7CPP5"/>
<evidence type="ECO:0000256" key="1">
    <source>
        <dbReference type="SAM" id="MobiDB-lite"/>
    </source>
</evidence>
<comment type="caution">
    <text evidence="2">The sequence shown here is derived from an EMBL/GenBank/DDBJ whole genome shotgun (WGS) entry which is preliminary data.</text>
</comment>
<dbReference type="GO" id="GO:0042797">
    <property type="term" value="P:tRNA transcription by RNA polymerase III"/>
    <property type="evidence" value="ECO:0007669"/>
    <property type="project" value="TreeGrafter"/>
</dbReference>
<gene>
    <name evidence="2" type="ORF">HS088_TW14G00191</name>
</gene>
<dbReference type="EMBL" id="JAAARO010000014">
    <property type="protein sequence ID" value="KAF5736057.1"/>
    <property type="molecule type" value="Genomic_DNA"/>
</dbReference>
<keyword evidence="3" id="KW-1185">Reference proteome</keyword>
<proteinExistence type="predicted"/>
<dbReference type="PANTHER" id="PTHR12069:SF0">
    <property type="entry name" value="DNA-DIRECTED RNA POLYMERASE III SUBUNIT RPC5"/>
    <property type="match status" value="1"/>
</dbReference>
<dbReference type="PANTHER" id="PTHR12069">
    <property type="entry name" value="DNA-DIRECTED RNA POLYMERASES III 80 KDA POLYPEPTIDE RNA POLYMERASE III SUBUNIT 5"/>
    <property type="match status" value="1"/>
</dbReference>
<sequence length="698" mass="78020">MDLDDDLGAPSQVPSRTSRFAPKSSRFKPKPKTESASAAEPQESKPKLEPQQQDVPVSRKEEEAQNSEPPVIVTPKTEPSASNGSLKMEIDSKAEVEAEMNNVPIDENGQEVEEDMVVREIDVYFTPSLDENSKLYVFQYPLRPCWRPYELDERCEEVRVKPMTGEVEVDLSVDYDSNHFDKEEASNMSMKNQVLTSSWKPPQKAGYAVGVLMDNKLHLNPIHAVVQLRPSLAHFTPGGTEKMTNFKSNADVPDESEESKPKKSVGPVKKQNKRVESAVEPKTNDNECWVPLKYHGPKSDFSAGYLERMMAQESSPISFTMSPYEYITSLCPAAGNDSIRLKGSSKRSLLSMPLEERIKKLLCEGPPVHRFVALKHFAPDDSVEDVLRVLQQHALLVQGLWAPKTKLVRPEGGMETLARNYTLLLFSKSSVINNSEIHLPAKIKDAVKEILKTIAVARPSFDDWRFKEQTDESFIKLYPHIVEKQREVWAAIETEVTNYFNSRGMPGTKVAPKKPGAPEKLVESDKSATKSKSRVPSERGTMTAETREALLKALPKVLHTHKVCSFQLICQGLRDLAVSQATLPKADHRIAVAAANGIEAPREELEEVLSQCTINIHGFYVLKSSSEHPEYDPLRKVVIDLLLGQGPNAKLKKAEVSHAARLALKREFTSIEYNKVMTELCESKGSAWVLKSGDGRPK</sequence>
<dbReference type="InterPro" id="IPR006886">
    <property type="entry name" value="RNA_pol_III_Rpc5"/>
</dbReference>
<feature type="region of interest" description="Disordered" evidence="1">
    <location>
        <begin position="507"/>
        <end position="542"/>
    </location>
</feature>
<dbReference type="Proteomes" id="UP000593562">
    <property type="component" value="Unassembled WGS sequence"/>
</dbReference>
<reference evidence="2 3" key="1">
    <citation type="journal article" date="2020" name="Nat. Commun.">
        <title>Genome of Tripterygium wilfordii and identification of cytochrome P450 involved in triptolide biosynthesis.</title>
        <authorList>
            <person name="Tu L."/>
            <person name="Su P."/>
            <person name="Zhang Z."/>
            <person name="Gao L."/>
            <person name="Wang J."/>
            <person name="Hu T."/>
            <person name="Zhou J."/>
            <person name="Zhang Y."/>
            <person name="Zhao Y."/>
            <person name="Liu Y."/>
            <person name="Song Y."/>
            <person name="Tong Y."/>
            <person name="Lu Y."/>
            <person name="Yang J."/>
            <person name="Xu C."/>
            <person name="Jia M."/>
            <person name="Peters R.J."/>
            <person name="Huang L."/>
            <person name="Gao W."/>
        </authorList>
    </citation>
    <scope>NUCLEOTIDE SEQUENCE [LARGE SCALE GENOMIC DNA]</scope>
    <source>
        <strain evidence="3">cv. XIE 37</strain>
        <tissue evidence="2">Leaf</tissue>
    </source>
</reference>
<dbReference type="FunCoup" id="A0A7J7CPP5">
    <property type="interactions" value="4186"/>
</dbReference>
<feature type="compositionally biased region" description="Basic and acidic residues" evidence="1">
    <location>
        <begin position="273"/>
        <end position="282"/>
    </location>
</feature>
<feature type="region of interest" description="Disordered" evidence="1">
    <location>
        <begin position="1"/>
        <end position="85"/>
    </location>
</feature>
<dbReference type="GO" id="GO:0005666">
    <property type="term" value="C:RNA polymerase III complex"/>
    <property type="evidence" value="ECO:0007669"/>
    <property type="project" value="TreeGrafter"/>
</dbReference>
<dbReference type="Pfam" id="PF04801">
    <property type="entry name" value="RPC5"/>
    <property type="match status" value="1"/>
</dbReference>
<evidence type="ECO:0000313" key="2">
    <source>
        <dbReference type="EMBL" id="KAF5736057.1"/>
    </source>
</evidence>
<feature type="region of interest" description="Disordered" evidence="1">
    <location>
        <begin position="239"/>
        <end position="282"/>
    </location>
</feature>
<organism evidence="2 3">
    <name type="scientific">Tripterygium wilfordii</name>
    <name type="common">Thunder God vine</name>
    <dbReference type="NCBI Taxonomy" id="458696"/>
    <lineage>
        <taxon>Eukaryota</taxon>
        <taxon>Viridiplantae</taxon>
        <taxon>Streptophyta</taxon>
        <taxon>Embryophyta</taxon>
        <taxon>Tracheophyta</taxon>
        <taxon>Spermatophyta</taxon>
        <taxon>Magnoliopsida</taxon>
        <taxon>eudicotyledons</taxon>
        <taxon>Gunneridae</taxon>
        <taxon>Pentapetalae</taxon>
        <taxon>rosids</taxon>
        <taxon>fabids</taxon>
        <taxon>Celastrales</taxon>
        <taxon>Celastraceae</taxon>
        <taxon>Tripterygium</taxon>
    </lineage>
</organism>
<dbReference type="OrthoDB" id="340681at2759"/>
<evidence type="ECO:0000313" key="3">
    <source>
        <dbReference type="Proteomes" id="UP000593562"/>
    </source>
</evidence>
<feature type="compositionally biased region" description="Basic and acidic residues" evidence="1">
    <location>
        <begin position="516"/>
        <end position="528"/>
    </location>
</feature>
<name>A0A7J7CPP5_TRIWF</name>
<dbReference type="AlphaFoldDB" id="A0A7J7CPP5"/>
<accession>A0A7J7CPP5</accession>